<dbReference type="EMBL" id="ALBS01000257">
    <property type="protein sequence ID" value="EJT47337.1"/>
    <property type="molecule type" value="Genomic_DNA"/>
</dbReference>
<feature type="region of interest" description="Disordered" evidence="1">
    <location>
        <begin position="206"/>
        <end position="244"/>
    </location>
</feature>
<feature type="compositionally biased region" description="Low complexity" evidence="1">
    <location>
        <begin position="159"/>
        <end position="169"/>
    </location>
</feature>
<feature type="compositionally biased region" description="Polar residues" evidence="1">
    <location>
        <begin position="520"/>
        <end position="530"/>
    </location>
</feature>
<feature type="region of interest" description="Disordered" evidence="1">
    <location>
        <begin position="394"/>
        <end position="565"/>
    </location>
</feature>
<dbReference type="Proteomes" id="UP000002748">
    <property type="component" value="Unassembled WGS sequence"/>
</dbReference>
<feature type="compositionally biased region" description="Polar residues" evidence="1">
    <location>
        <begin position="149"/>
        <end position="158"/>
    </location>
</feature>
<name>J6EWY3_TRIAS</name>
<feature type="compositionally biased region" description="Low complexity" evidence="1">
    <location>
        <begin position="264"/>
        <end position="280"/>
    </location>
</feature>
<feature type="compositionally biased region" description="Basic and acidic residues" evidence="1">
    <location>
        <begin position="539"/>
        <end position="552"/>
    </location>
</feature>
<dbReference type="KEGG" id="tasa:A1Q1_03883"/>
<feature type="region of interest" description="Disordered" evidence="1">
    <location>
        <begin position="1"/>
        <end position="24"/>
    </location>
</feature>
<accession>J6EWY3</accession>
<protein>
    <submittedName>
        <fullName evidence="2">Uncharacterized protein</fullName>
    </submittedName>
</protein>
<evidence type="ECO:0000313" key="3">
    <source>
        <dbReference type="Proteomes" id="UP000002748"/>
    </source>
</evidence>
<dbReference type="RefSeq" id="XP_014177783.1">
    <property type="nucleotide sequence ID" value="XM_014322308.1"/>
</dbReference>
<dbReference type="HOGENOM" id="CLU_485870_0_0_1"/>
<dbReference type="AlphaFoldDB" id="J6EWY3"/>
<feature type="compositionally biased region" description="Low complexity" evidence="1">
    <location>
        <begin position="74"/>
        <end position="86"/>
    </location>
</feature>
<gene>
    <name evidence="2" type="ORF">A1Q1_03883</name>
</gene>
<feature type="compositionally biased region" description="Polar residues" evidence="1">
    <location>
        <begin position="297"/>
        <end position="306"/>
    </location>
</feature>
<proteinExistence type="predicted"/>
<dbReference type="VEuPathDB" id="FungiDB:A1Q1_03883"/>
<organism evidence="2 3">
    <name type="scientific">Trichosporon asahii var. asahii (strain ATCC 90039 / CBS 2479 / JCM 2466 / KCTC 7840 / NBRC 103889/ NCYC 2677 / UAMH 7654)</name>
    <name type="common">Yeast</name>
    <dbReference type="NCBI Taxonomy" id="1186058"/>
    <lineage>
        <taxon>Eukaryota</taxon>
        <taxon>Fungi</taxon>
        <taxon>Dikarya</taxon>
        <taxon>Basidiomycota</taxon>
        <taxon>Agaricomycotina</taxon>
        <taxon>Tremellomycetes</taxon>
        <taxon>Trichosporonales</taxon>
        <taxon>Trichosporonaceae</taxon>
        <taxon>Trichosporon</taxon>
    </lineage>
</organism>
<feature type="region of interest" description="Disordered" evidence="1">
    <location>
        <begin position="258"/>
        <end position="337"/>
    </location>
</feature>
<feature type="compositionally biased region" description="Basic and acidic residues" evidence="1">
    <location>
        <begin position="465"/>
        <end position="480"/>
    </location>
</feature>
<dbReference type="GeneID" id="25987396"/>
<comment type="caution">
    <text evidence="2">The sequence shown here is derived from an EMBL/GenBank/DDBJ whole genome shotgun (WGS) entry which is preliminary data.</text>
</comment>
<feature type="region of interest" description="Disordered" evidence="1">
    <location>
        <begin position="66"/>
        <end position="114"/>
    </location>
</feature>
<evidence type="ECO:0000256" key="1">
    <source>
        <dbReference type="SAM" id="MobiDB-lite"/>
    </source>
</evidence>
<sequence length="565" mass="61091">MPFFRRPTNQSNSTAYGGSTSTVPHYNVYSNRRYASSNYPMSSASSSCSDAESQLSDLAYLQPMKKFNGRNDSDSGCSSASSVKSGRSLKQKLSRALSGGRRPSVSVPTRTETIPPVPKLSAEYLRAMASRSPSPLSPAATTVYEENENNSTPRRCQTSMSSRLPSSKSNNSIFSYARAVHGQPSQPSMHPQLTIQHALTRHVPLASPTQQTPKAGDRRSTSSRAGARISHQRHGSMPAASELSRLSAEQKYVFTPKRYGGIGRQQPPRSRSSSFDPSVQHMQRIPSPSLASAMGSRPSSPESAVSTPFRIRRKPVPSLQPVPKDKGVDGEDTDASSIASPLLKNVKVEPPIEEMLDLDLEDKAEEAASPEAEKSFRRELDVLFEELLDACQSLGADTAPSSPTPRTLGSGSVTVPVTPKKALAMPTLTPPSRRVGLGRGSPSPHRAHSPAHSTQNTDGPVSPLDRAKSAVCRKSDDHHFFGGRVEQVTPRKTPKSKSSKPTSPSRVRHQIRQIERIMSEQASPESSSRIGTPLKSKLTLHEAADNRPRGDPEPPLLRGLGRAHA</sequence>
<reference evidence="2 3" key="1">
    <citation type="journal article" date="2012" name="Eukaryot. Cell">
        <title>Draft genome sequence of CBS 2479, the standard type strain of Trichosporon asahii.</title>
        <authorList>
            <person name="Yang R.Y."/>
            <person name="Li H.T."/>
            <person name="Zhu H."/>
            <person name="Zhou G.P."/>
            <person name="Wang M."/>
            <person name="Wang L."/>
        </authorList>
    </citation>
    <scope>NUCLEOTIDE SEQUENCE [LARGE SCALE GENOMIC DNA]</scope>
    <source>
        <strain evidence="3">ATCC 90039 / CBS 2479 / JCM 2466 / KCTC 7840 / NCYC 2677 / UAMH 7654</strain>
    </source>
</reference>
<feature type="compositionally biased region" description="Polar residues" evidence="1">
    <location>
        <begin position="7"/>
        <end position="24"/>
    </location>
</feature>
<feature type="compositionally biased region" description="Polar residues" evidence="1">
    <location>
        <begin position="399"/>
        <end position="415"/>
    </location>
</feature>
<evidence type="ECO:0000313" key="2">
    <source>
        <dbReference type="EMBL" id="EJT47337.1"/>
    </source>
</evidence>
<feature type="region of interest" description="Disordered" evidence="1">
    <location>
        <begin position="131"/>
        <end position="169"/>
    </location>
</feature>
<feature type="compositionally biased region" description="Low complexity" evidence="1">
    <location>
        <begin position="131"/>
        <end position="140"/>
    </location>
</feature>